<dbReference type="AlphaFoldDB" id="A0A4Y2GTN5"/>
<reference evidence="2 3" key="1">
    <citation type="journal article" date="2019" name="Sci. Rep.">
        <title>Orb-weaving spider Araneus ventricosus genome elucidates the spidroin gene catalogue.</title>
        <authorList>
            <person name="Kono N."/>
            <person name="Nakamura H."/>
            <person name="Ohtoshi R."/>
            <person name="Moran D.A.P."/>
            <person name="Shinohara A."/>
            <person name="Yoshida Y."/>
            <person name="Fujiwara M."/>
            <person name="Mori M."/>
            <person name="Tomita M."/>
            <person name="Arakawa K."/>
        </authorList>
    </citation>
    <scope>NUCLEOTIDE SEQUENCE [LARGE SCALE GENOMIC DNA]</scope>
</reference>
<evidence type="ECO:0000313" key="3">
    <source>
        <dbReference type="Proteomes" id="UP000499080"/>
    </source>
</evidence>
<organism evidence="2 3">
    <name type="scientific">Araneus ventricosus</name>
    <name type="common">Orbweaver spider</name>
    <name type="synonym">Epeira ventricosa</name>
    <dbReference type="NCBI Taxonomy" id="182803"/>
    <lineage>
        <taxon>Eukaryota</taxon>
        <taxon>Metazoa</taxon>
        <taxon>Ecdysozoa</taxon>
        <taxon>Arthropoda</taxon>
        <taxon>Chelicerata</taxon>
        <taxon>Arachnida</taxon>
        <taxon>Araneae</taxon>
        <taxon>Araneomorphae</taxon>
        <taxon>Entelegynae</taxon>
        <taxon>Araneoidea</taxon>
        <taxon>Araneidae</taxon>
        <taxon>Araneus</taxon>
    </lineage>
</organism>
<comment type="caution">
    <text evidence="2">The sequence shown here is derived from an EMBL/GenBank/DDBJ whole genome shotgun (WGS) entry which is preliminary data.</text>
</comment>
<feature type="compositionally biased region" description="Basic and acidic residues" evidence="1">
    <location>
        <begin position="25"/>
        <end position="45"/>
    </location>
</feature>
<evidence type="ECO:0000256" key="1">
    <source>
        <dbReference type="SAM" id="MobiDB-lite"/>
    </source>
</evidence>
<protein>
    <submittedName>
        <fullName evidence="2">Uncharacterized protein</fullName>
    </submittedName>
</protein>
<keyword evidence="3" id="KW-1185">Reference proteome</keyword>
<name>A0A4Y2GTN5_ARAVE</name>
<gene>
    <name evidence="2" type="ORF">AVEN_226078_1</name>
</gene>
<proteinExistence type="predicted"/>
<dbReference type="Proteomes" id="UP000499080">
    <property type="component" value="Unassembled WGS sequence"/>
</dbReference>
<sequence>MQGPPSHQKIPNQATWKRLRTNSSRQEKEGRKTEEKETEAKTDEVADLADLKDSLQALKEVKILLQEFPTPLEAARRSRQAKTKQEKALIVLSALMGD</sequence>
<accession>A0A4Y2GTN5</accession>
<dbReference type="EMBL" id="BGPR01001532">
    <property type="protein sequence ID" value="GBM56175.1"/>
    <property type="molecule type" value="Genomic_DNA"/>
</dbReference>
<evidence type="ECO:0000313" key="2">
    <source>
        <dbReference type="EMBL" id="GBM56175.1"/>
    </source>
</evidence>
<feature type="region of interest" description="Disordered" evidence="1">
    <location>
        <begin position="1"/>
        <end position="45"/>
    </location>
</feature>